<evidence type="ECO:0000259" key="5">
    <source>
        <dbReference type="PROSITE" id="PS51842"/>
    </source>
</evidence>
<feature type="coiled-coil region" evidence="4">
    <location>
        <begin position="341"/>
        <end position="368"/>
    </location>
</feature>
<dbReference type="GeneTree" id="ENSGT00940000153309"/>
<dbReference type="Bgee" id="ENSGGOG00000021954">
    <property type="expression patterns" value="Expressed in testis and 1 other cell type or tissue"/>
</dbReference>
<reference evidence="7" key="1">
    <citation type="submission" date="2011-05" db="EMBL/GenBank/DDBJ databases">
        <title>Insights into the evolution of the great apes provided by the gorilla genome.</title>
        <authorList>
            <person name="Scally A."/>
        </authorList>
    </citation>
    <scope>NUCLEOTIDE SEQUENCE [LARGE SCALE GENOMIC DNA]</scope>
</reference>
<dbReference type="Ensembl" id="ENSGGOT00000026507.2">
    <property type="protein sequence ID" value="ENSGGOP00000032413.1"/>
    <property type="gene ID" value="ENSGGOG00000021954.2"/>
</dbReference>
<dbReference type="Gene3D" id="1.20.5.500">
    <property type="entry name" value="Single helix bin"/>
    <property type="match status" value="1"/>
</dbReference>
<comment type="similarity">
    <text evidence="3">Belongs to the intermediate filament family.</text>
</comment>
<dbReference type="PANTHER" id="PTHR23239:SF360">
    <property type="entry name" value="IF ROD DOMAIN-CONTAINING PROTEIN"/>
    <property type="match status" value="1"/>
</dbReference>
<dbReference type="GO" id="GO:0005856">
    <property type="term" value="C:cytoskeleton"/>
    <property type="evidence" value="ECO:0000318"/>
    <property type="project" value="GO_Central"/>
</dbReference>
<evidence type="ECO:0000313" key="6">
    <source>
        <dbReference type="Ensembl" id="ENSGGOP00000032413.1"/>
    </source>
</evidence>
<dbReference type="GO" id="GO:0045104">
    <property type="term" value="P:intermediate filament cytoskeleton organization"/>
    <property type="evidence" value="ECO:0000318"/>
    <property type="project" value="GO_Central"/>
</dbReference>
<dbReference type="OMA" id="KIRTDIQ"/>
<dbReference type="PROSITE" id="PS51842">
    <property type="entry name" value="IF_ROD_2"/>
    <property type="match status" value="1"/>
</dbReference>
<feature type="coiled-coil region" evidence="4">
    <location>
        <begin position="175"/>
        <end position="255"/>
    </location>
</feature>
<dbReference type="Gene3D" id="1.20.5.1160">
    <property type="entry name" value="Vasodilator-stimulated phosphoprotein"/>
    <property type="match status" value="1"/>
</dbReference>
<feature type="coiled-coil region" evidence="4">
    <location>
        <begin position="68"/>
        <end position="109"/>
    </location>
</feature>
<dbReference type="GO" id="GO:0005198">
    <property type="term" value="F:structural molecule activity"/>
    <property type="evidence" value="ECO:0007669"/>
    <property type="project" value="InterPro"/>
</dbReference>
<dbReference type="InterPro" id="IPR018039">
    <property type="entry name" value="IF_conserved"/>
</dbReference>
<dbReference type="GO" id="GO:0045095">
    <property type="term" value="C:keratin filament"/>
    <property type="evidence" value="ECO:0000318"/>
    <property type="project" value="GO_Central"/>
</dbReference>
<protein>
    <recommendedName>
        <fullName evidence="5">IF rod domain-containing protein</fullName>
    </recommendedName>
</protein>
<dbReference type="SMART" id="SM01391">
    <property type="entry name" value="Filament"/>
    <property type="match status" value="1"/>
</dbReference>
<dbReference type="PRINTS" id="PR01248">
    <property type="entry name" value="TYPE1KERATIN"/>
</dbReference>
<reference evidence="6" key="3">
    <citation type="submission" date="2025-08" db="UniProtKB">
        <authorList>
            <consortium name="Ensembl"/>
        </authorList>
    </citation>
    <scope>IDENTIFICATION</scope>
</reference>
<dbReference type="InterPro" id="IPR039008">
    <property type="entry name" value="IF_rod_dom"/>
</dbReference>
<dbReference type="SUPFAM" id="SSF64593">
    <property type="entry name" value="Intermediate filament protein, coiled coil region"/>
    <property type="match status" value="2"/>
</dbReference>
<reference evidence="6 7" key="2">
    <citation type="journal article" date="2012" name="Nature">
        <title>Insights into hominid evolution from the gorilla genome sequence.</title>
        <authorList>
            <person name="Scally A."/>
            <person name="Dutheil J.Y."/>
            <person name="Hillier L.W."/>
            <person name="Jordan G.E."/>
            <person name="Goodhead I."/>
            <person name="Herrero J."/>
            <person name="Hobolth A."/>
            <person name="Lappalainen T."/>
            <person name="Mailund T."/>
            <person name="Marques-Bonet T."/>
            <person name="McCarthy S."/>
            <person name="Montgomery S.H."/>
            <person name="Schwalie P.C."/>
            <person name="Tang Y.A."/>
            <person name="Ward M.C."/>
            <person name="Xue Y."/>
            <person name="Yngvadottir B."/>
            <person name="Alkan C."/>
            <person name="Andersen L.N."/>
            <person name="Ayub Q."/>
            <person name="Ball E.V."/>
            <person name="Beal K."/>
            <person name="Bradley B.J."/>
            <person name="Chen Y."/>
            <person name="Clee C.M."/>
            <person name="Fitzgerald S."/>
            <person name="Graves T.A."/>
            <person name="Gu Y."/>
            <person name="Heath P."/>
            <person name="Heger A."/>
            <person name="Karakoc E."/>
            <person name="Kolb-Kokocinski A."/>
            <person name="Laird G.K."/>
            <person name="Lunter G."/>
            <person name="Meader S."/>
            <person name="Mort M."/>
            <person name="Mullikin J.C."/>
            <person name="Munch K."/>
            <person name="O'Connor T.D."/>
            <person name="Phillips A.D."/>
            <person name="Prado-Martinez J."/>
            <person name="Rogers A.S."/>
            <person name="Sajjadian S."/>
            <person name="Schmidt D."/>
            <person name="Shaw K."/>
            <person name="Simpson J.T."/>
            <person name="Stenson P.D."/>
            <person name="Turner D.J."/>
            <person name="Vigilant L."/>
            <person name="Vilella A.J."/>
            <person name="Whitener W."/>
            <person name="Zhu B."/>
            <person name="Cooper D.N."/>
            <person name="de Jong P."/>
            <person name="Dermitzakis E.T."/>
            <person name="Eichler E.E."/>
            <person name="Flicek P."/>
            <person name="Goldman N."/>
            <person name="Mundy N.I."/>
            <person name="Ning Z."/>
            <person name="Odom D.T."/>
            <person name="Ponting C.P."/>
            <person name="Quail M.A."/>
            <person name="Ryder O.A."/>
            <person name="Searle S.M."/>
            <person name="Warren W.C."/>
            <person name="Wilson R.K."/>
            <person name="Schierup M.H."/>
            <person name="Rogers J."/>
            <person name="Tyler-Smith C."/>
            <person name="Durbin R."/>
        </authorList>
    </citation>
    <scope>NUCLEOTIDE SEQUENCE [LARGE SCALE GENOMIC DNA]</scope>
</reference>
<keyword evidence="2 4" id="KW-0175">Coiled coil</keyword>
<dbReference type="InParanoid" id="A0A2I2YBX7"/>
<dbReference type="EMBL" id="CABD030019942">
    <property type="status" value="NOT_ANNOTATED_CDS"/>
    <property type="molecule type" value="Genomic_DNA"/>
</dbReference>
<feature type="domain" description="IF rod" evidence="5">
    <location>
        <begin position="71"/>
        <end position="369"/>
    </location>
</feature>
<dbReference type="AlphaFoldDB" id="A0A2I2YBX7"/>
<dbReference type="PANTHER" id="PTHR23239">
    <property type="entry name" value="INTERMEDIATE FILAMENT"/>
    <property type="match status" value="1"/>
</dbReference>
<dbReference type="Proteomes" id="UP000001519">
    <property type="component" value="Chromosome 3"/>
</dbReference>
<evidence type="ECO:0000256" key="1">
    <source>
        <dbReference type="ARBA" id="ARBA00022754"/>
    </source>
</evidence>
<organism evidence="6 7">
    <name type="scientific">Gorilla gorilla gorilla</name>
    <name type="common">Western lowland gorilla</name>
    <dbReference type="NCBI Taxonomy" id="9595"/>
    <lineage>
        <taxon>Eukaryota</taxon>
        <taxon>Metazoa</taxon>
        <taxon>Chordata</taxon>
        <taxon>Craniata</taxon>
        <taxon>Vertebrata</taxon>
        <taxon>Euteleostomi</taxon>
        <taxon>Mammalia</taxon>
        <taxon>Eutheria</taxon>
        <taxon>Euarchontoglires</taxon>
        <taxon>Primates</taxon>
        <taxon>Haplorrhini</taxon>
        <taxon>Catarrhini</taxon>
        <taxon>Hominidae</taxon>
        <taxon>Gorilla</taxon>
    </lineage>
</organism>
<reference evidence="6" key="4">
    <citation type="submission" date="2025-09" db="UniProtKB">
        <authorList>
            <consortium name="Ensembl"/>
        </authorList>
    </citation>
    <scope>IDENTIFICATION</scope>
</reference>
<evidence type="ECO:0000256" key="2">
    <source>
        <dbReference type="ARBA" id="ARBA00023054"/>
    </source>
</evidence>
<accession>A0A2I2YBX7</accession>
<evidence type="ECO:0000313" key="7">
    <source>
        <dbReference type="Proteomes" id="UP000001519"/>
    </source>
</evidence>
<sequence length="377" mass="42315">MSFTNRSTFSTNYWSLDSVQVSMVSVSAVAGGSGSRISMSHSTSFRGGMGSRGLASGMAGGLAGMGGIQNETETMQSLNNHLASYLDRVRSLETENRRLESKIREHLEKKGPQVRDWSHYFKTIEDLRAQIFTNTVDNALIVLQINNAHLAADDFRVKYETELAMRQSVENDTVIDDTNVTQLQLETEIEALKEELLFTKKNHEEEVKGLQAQIASSGLTVEVDAPKSQDLTKIMADIQAQYDKLAQKNQEELDKYWSQQIEESTTVVTTQSVEVGAAEMMLTEPRCTVQSLEIKLDSVRNLKPSLENSLREVEARYTLQIEQLSGILLHLELALTWAQEYETLLNVNVKLEAEIATYRRLLEDGEDSSFKLASMFL</sequence>
<dbReference type="Pfam" id="PF00038">
    <property type="entry name" value="Filament"/>
    <property type="match status" value="1"/>
</dbReference>
<keyword evidence="7" id="KW-1185">Reference proteome</keyword>
<name>A0A2I2YBX7_GORGO</name>
<keyword evidence="1 3" id="KW-0403">Intermediate filament</keyword>
<proteinExistence type="inferred from homology"/>
<dbReference type="InterPro" id="IPR002957">
    <property type="entry name" value="Keratin_I"/>
</dbReference>
<dbReference type="PROSITE" id="PS00226">
    <property type="entry name" value="IF_ROD_1"/>
    <property type="match status" value="1"/>
</dbReference>
<evidence type="ECO:0000256" key="4">
    <source>
        <dbReference type="SAM" id="Coils"/>
    </source>
</evidence>
<evidence type="ECO:0000256" key="3">
    <source>
        <dbReference type="RuleBase" id="RU000685"/>
    </source>
</evidence>
<dbReference type="STRING" id="9593.ENSGGOP00000032413"/>